<organism evidence="3 4">
    <name type="scientific">Plasmodium malariae</name>
    <dbReference type="NCBI Taxonomy" id="5858"/>
    <lineage>
        <taxon>Eukaryota</taxon>
        <taxon>Sar</taxon>
        <taxon>Alveolata</taxon>
        <taxon>Apicomplexa</taxon>
        <taxon>Aconoidasida</taxon>
        <taxon>Haemosporida</taxon>
        <taxon>Plasmodiidae</taxon>
        <taxon>Plasmodium</taxon>
        <taxon>Plasmodium (Plasmodium)</taxon>
    </lineage>
</organism>
<gene>
    <name evidence="3" type="ORF">PMALA_046440</name>
</gene>
<feature type="coiled-coil region" evidence="1">
    <location>
        <begin position="150"/>
        <end position="196"/>
    </location>
</feature>
<dbReference type="EMBL" id="FLQW01003209">
    <property type="protein sequence ID" value="SBS95220.1"/>
    <property type="molecule type" value="Genomic_DNA"/>
</dbReference>
<evidence type="ECO:0000313" key="3">
    <source>
        <dbReference type="EMBL" id="SBS95220.1"/>
    </source>
</evidence>
<reference evidence="4" key="1">
    <citation type="submission" date="2016-05" db="EMBL/GenBank/DDBJ databases">
        <authorList>
            <person name="Naeem Raeece"/>
        </authorList>
    </citation>
    <scope>NUCLEOTIDE SEQUENCE [LARGE SCALE GENOMIC DNA]</scope>
</reference>
<evidence type="ECO:0000313" key="4">
    <source>
        <dbReference type="Proteomes" id="UP000078597"/>
    </source>
</evidence>
<feature type="non-terminal residue" evidence="3">
    <location>
        <position position="229"/>
    </location>
</feature>
<evidence type="ECO:0000256" key="1">
    <source>
        <dbReference type="SAM" id="Coils"/>
    </source>
</evidence>
<evidence type="ECO:0000256" key="2">
    <source>
        <dbReference type="SAM" id="MobiDB-lite"/>
    </source>
</evidence>
<dbReference type="Proteomes" id="UP000078597">
    <property type="component" value="Unassembled WGS sequence"/>
</dbReference>
<name>A0A1A8WQP7_PLAMA</name>
<proteinExistence type="predicted"/>
<dbReference type="VEuPathDB" id="PlasmoDB:PmUG01_04024600"/>
<feature type="compositionally biased region" description="Basic and acidic residues" evidence="2">
    <location>
        <begin position="68"/>
        <end position="78"/>
    </location>
</feature>
<dbReference type="AlphaFoldDB" id="A0A1A8WQP7"/>
<protein>
    <submittedName>
        <fullName evidence="3">Serine-repeat antigen</fullName>
    </submittedName>
</protein>
<sequence length="229" mass="24591">MKTHIVLGKIITECTEKPPEAPVLPKDGNTASSGTGSTSSQTPLPSQPPPTGSLPSASPGVPLTPEPAKQEASDRETESLSQGKDLPNEVATNGGNTNGGTPPPNAPETANTPNIILVKSALLKDYNGVKITGPCKAKFHLFLVPHITIEVETENNKIILKSKLDELKKKKKGQSIDQDLNKNLEFEKNKDNLKNTCTNGKTFKFVVYTEGNTLTLKWMVYDTEIAAST</sequence>
<accession>A0A1A8WQP7</accession>
<feature type="compositionally biased region" description="Low complexity" evidence="2">
    <location>
        <begin position="32"/>
        <end position="44"/>
    </location>
</feature>
<feature type="region of interest" description="Disordered" evidence="2">
    <location>
        <begin position="1"/>
        <end position="111"/>
    </location>
</feature>
<keyword evidence="1" id="KW-0175">Coiled coil</keyword>